<dbReference type="Proteomes" id="UP000014974">
    <property type="component" value="Unassembled WGS sequence"/>
</dbReference>
<comment type="caution">
    <text evidence="1">The sequence shown here is derived from an EMBL/GenBank/DDBJ whole genome shotgun (WGS) entry which is preliminary data.</text>
</comment>
<name>S7WHX3_9BACT</name>
<evidence type="ECO:0000313" key="1">
    <source>
        <dbReference type="EMBL" id="EPR66334.1"/>
    </source>
</evidence>
<dbReference type="EMBL" id="ATNM01000148">
    <property type="protein sequence ID" value="EPR66334.1"/>
    <property type="molecule type" value="Genomic_DNA"/>
</dbReference>
<organism evidence="1 2">
    <name type="scientific">Cyclobacterium qasimii M12-11B</name>
    <dbReference type="NCBI Taxonomy" id="641524"/>
    <lineage>
        <taxon>Bacteria</taxon>
        <taxon>Pseudomonadati</taxon>
        <taxon>Bacteroidota</taxon>
        <taxon>Cytophagia</taxon>
        <taxon>Cytophagales</taxon>
        <taxon>Cyclobacteriaceae</taxon>
        <taxon>Cyclobacterium</taxon>
    </lineage>
</organism>
<evidence type="ECO:0000313" key="2">
    <source>
        <dbReference type="Proteomes" id="UP000014974"/>
    </source>
</evidence>
<sequence length="37" mass="4151">MGESIRLGAHYGGITVIILNRQIILPKNFIIVINEDE</sequence>
<dbReference type="AlphaFoldDB" id="S7WHX3"/>
<protein>
    <submittedName>
        <fullName evidence="1">Uncharacterized protein</fullName>
    </submittedName>
</protein>
<reference evidence="1 2" key="1">
    <citation type="journal article" date="2013" name="Genome Announc.">
        <title>Draft Genome Sequence of Cyclobacterium qasimii Strain M12-11BT, Isolated from Arctic Marine Sediment.</title>
        <authorList>
            <person name="Shivaji S."/>
            <person name="Ara S."/>
            <person name="Singh A."/>
            <person name="Kumar Pinnaka A."/>
        </authorList>
    </citation>
    <scope>NUCLEOTIDE SEQUENCE [LARGE SCALE GENOMIC DNA]</scope>
    <source>
        <strain evidence="1 2">M12-11B</strain>
    </source>
</reference>
<dbReference type="STRING" id="641524.ADICYQ_4653"/>
<accession>S7WHX3</accession>
<proteinExistence type="predicted"/>
<gene>
    <name evidence="1" type="ORF">ADICYQ_4653</name>
</gene>